<protein>
    <submittedName>
        <fullName evidence="1">Uncharacterized protein</fullName>
    </submittedName>
</protein>
<accession>A0A8T3YM65</accession>
<comment type="caution">
    <text evidence="1">The sequence shown here is derived from an EMBL/GenBank/DDBJ whole genome shotgun (WGS) entry which is preliminary data.</text>
</comment>
<dbReference type="AlphaFoldDB" id="A0A8T3YM65"/>
<dbReference type="Proteomes" id="UP000732298">
    <property type="component" value="Unassembled WGS sequence"/>
</dbReference>
<evidence type="ECO:0000313" key="1">
    <source>
        <dbReference type="EMBL" id="MBI4210158.1"/>
    </source>
</evidence>
<organism evidence="1 2">
    <name type="scientific">Candidatus Iainarchaeum sp</name>
    <dbReference type="NCBI Taxonomy" id="3101447"/>
    <lineage>
        <taxon>Archaea</taxon>
        <taxon>Candidatus Iainarchaeota</taxon>
        <taxon>Candidatus Iainarchaeia</taxon>
        <taxon>Candidatus Iainarchaeales</taxon>
        <taxon>Candidatus Iainarchaeaceae</taxon>
        <taxon>Candidatus Iainarchaeum</taxon>
    </lineage>
</organism>
<dbReference type="EMBL" id="JACQPB010000022">
    <property type="protein sequence ID" value="MBI4210158.1"/>
    <property type="molecule type" value="Genomic_DNA"/>
</dbReference>
<gene>
    <name evidence="1" type="ORF">HY544_01455</name>
</gene>
<name>A0A8T3YM65_9ARCH</name>
<proteinExistence type="predicted"/>
<sequence>MNTLTELFGEVIYSYTLEQALVDGILVKTGHLQPSGLPVVFTSNLFEDVKDHYKEIIATGLELLNKPDEEDTPYMKLRVIETGSIWVVANAEGVTFMKPEDY</sequence>
<reference evidence="1" key="1">
    <citation type="submission" date="2020-07" db="EMBL/GenBank/DDBJ databases">
        <title>Huge and variable diversity of episymbiotic CPR bacteria and DPANN archaea in groundwater ecosystems.</title>
        <authorList>
            <person name="He C.Y."/>
            <person name="Keren R."/>
            <person name="Whittaker M."/>
            <person name="Farag I.F."/>
            <person name="Doudna J."/>
            <person name="Cate J.H.D."/>
            <person name="Banfield J.F."/>
        </authorList>
    </citation>
    <scope>NUCLEOTIDE SEQUENCE</scope>
    <source>
        <strain evidence="1">NC_groundwater_1296_Ag_S-0.2um_52_80</strain>
    </source>
</reference>
<evidence type="ECO:0000313" key="2">
    <source>
        <dbReference type="Proteomes" id="UP000732298"/>
    </source>
</evidence>